<sequence length="333" mass="35815">MNFRLLEERRRLLAATLAAASLVACGGGGGGGGAGFAGGGGSGSNSGNGSTGSGDASASASTSAGASDATPPASPSKSTRRGIAYDLATEQDMAALAPGVSWWYDWGLRPNVGAPSDHAARFGMDFVPMLWGDFDDAQALAYLQAHPEIRHLLLLNEPNLTDQANLTPVQAAQLWPRYESIAARTGVQLVGPAMTWGTMPGFADPVVWLDAFYGAYRAANGNRDPQIDYLGLHWYDYGLESQLDRLKKYGKSFWVTEFANWHNGDGSAQIDTVDKQRAQMTEMVALCESRADVFRYAWFTGRWTQGNDPHHTSLLADNGELMALGSHYLRLPY</sequence>
<keyword evidence="4" id="KW-1185">Reference proteome</keyword>
<comment type="caution">
    <text evidence="3">The sequence shown here is derived from an EMBL/GenBank/DDBJ whole genome shotgun (WGS) entry which is preliminary data.</text>
</comment>
<feature type="domain" description="Asl1-like glycosyl hydrolase catalytic" evidence="2">
    <location>
        <begin position="82"/>
        <end position="328"/>
    </location>
</feature>
<evidence type="ECO:0000259" key="2">
    <source>
        <dbReference type="Pfam" id="PF11790"/>
    </source>
</evidence>
<organism evidence="3 4">
    <name type="scientific">Variovorax ginsengisoli</name>
    <dbReference type="NCBI Taxonomy" id="363844"/>
    <lineage>
        <taxon>Bacteria</taxon>
        <taxon>Pseudomonadati</taxon>
        <taxon>Pseudomonadota</taxon>
        <taxon>Betaproteobacteria</taxon>
        <taxon>Burkholderiales</taxon>
        <taxon>Comamonadaceae</taxon>
        <taxon>Variovorax</taxon>
    </lineage>
</organism>
<dbReference type="Proteomes" id="UP001169027">
    <property type="component" value="Unassembled WGS sequence"/>
</dbReference>
<dbReference type="PANTHER" id="PTHR34154">
    <property type="entry name" value="ALKALI-SENSITIVE LINKAGE PROTEIN 1"/>
    <property type="match status" value="1"/>
</dbReference>
<dbReference type="EMBL" id="JAUKVY010000033">
    <property type="protein sequence ID" value="MDO1536926.1"/>
    <property type="molecule type" value="Genomic_DNA"/>
</dbReference>
<dbReference type="InterPro" id="IPR017853">
    <property type="entry name" value="GH"/>
</dbReference>
<dbReference type="PROSITE" id="PS51257">
    <property type="entry name" value="PROKAR_LIPOPROTEIN"/>
    <property type="match status" value="1"/>
</dbReference>
<feature type="region of interest" description="Disordered" evidence="1">
    <location>
        <begin position="36"/>
        <end position="80"/>
    </location>
</feature>
<keyword evidence="3" id="KW-0378">Hydrolase</keyword>
<dbReference type="Pfam" id="PF11790">
    <property type="entry name" value="Glyco_hydro_cc"/>
    <property type="match status" value="1"/>
</dbReference>
<protein>
    <submittedName>
        <fullName evidence="3">Glycosyl hydrolase</fullName>
    </submittedName>
</protein>
<feature type="compositionally biased region" description="Low complexity" evidence="1">
    <location>
        <begin position="53"/>
        <end position="71"/>
    </location>
</feature>
<accession>A0ABT8SDE1</accession>
<dbReference type="SUPFAM" id="SSF51445">
    <property type="entry name" value="(Trans)glycosidases"/>
    <property type="match status" value="1"/>
</dbReference>
<evidence type="ECO:0000313" key="4">
    <source>
        <dbReference type="Proteomes" id="UP001169027"/>
    </source>
</evidence>
<dbReference type="Gene3D" id="3.20.20.80">
    <property type="entry name" value="Glycosidases"/>
    <property type="match status" value="1"/>
</dbReference>
<dbReference type="RefSeq" id="WP_301815141.1">
    <property type="nucleotide sequence ID" value="NZ_JAUJZH010000033.1"/>
</dbReference>
<feature type="compositionally biased region" description="Gly residues" evidence="1">
    <location>
        <begin position="36"/>
        <end position="52"/>
    </location>
</feature>
<dbReference type="GO" id="GO:0016787">
    <property type="term" value="F:hydrolase activity"/>
    <property type="evidence" value="ECO:0007669"/>
    <property type="project" value="UniProtKB-KW"/>
</dbReference>
<name>A0ABT8SDE1_9BURK</name>
<dbReference type="InterPro" id="IPR024655">
    <property type="entry name" value="Asl1_glyco_hydro_catalytic"/>
</dbReference>
<gene>
    <name evidence="3" type="ORF">Q2T77_32115</name>
</gene>
<evidence type="ECO:0000256" key="1">
    <source>
        <dbReference type="SAM" id="MobiDB-lite"/>
    </source>
</evidence>
<proteinExistence type="predicted"/>
<dbReference type="InterPro" id="IPR053183">
    <property type="entry name" value="ASL1"/>
</dbReference>
<dbReference type="PANTHER" id="PTHR34154:SF3">
    <property type="entry name" value="ALKALI-SENSITIVE LINKAGE PROTEIN 1"/>
    <property type="match status" value="1"/>
</dbReference>
<reference evidence="3" key="1">
    <citation type="submission" date="2023-06" db="EMBL/GenBank/DDBJ databases">
        <authorList>
            <person name="Jiang Y."/>
            <person name="Liu Q."/>
        </authorList>
    </citation>
    <scope>NUCLEOTIDE SEQUENCE</scope>
    <source>
        <strain evidence="3">CGMCC 1.12090</strain>
    </source>
</reference>
<evidence type="ECO:0000313" key="3">
    <source>
        <dbReference type="EMBL" id="MDO1536926.1"/>
    </source>
</evidence>